<evidence type="ECO:0000256" key="1">
    <source>
        <dbReference type="ARBA" id="ARBA00022707"/>
    </source>
</evidence>
<dbReference type="InterPro" id="IPR027417">
    <property type="entry name" value="P-loop_NTPase"/>
</dbReference>
<dbReference type="GeneID" id="28975641"/>
<evidence type="ECO:0000256" key="7">
    <source>
        <dbReference type="ARBA" id="ARBA00023224"/>
    </source>
</evidence>
<dbReference type="InterPro" id="IPR011025">
    <property type="entry name" value="GproteinA_insert"/>
</dbReference>
<dbReference type="Gene3D" id="3.40.50.300">
    <property type="entry name" value="P-loop containing nucleotide triphosphate hydrolases"/>
    <property type="match status" value="2"/>
</dbReference>
<dbReference type="SUPFAM" id="SSF47895">
    <property type="entry name" value="Transducin (alpha subunit), insertion domain"/>
    <property type="match status" value="1"/>
</dbReference>
<evidence type="ECO:0000256" key="9">
    <source>
        <dbReference type="PIRSR" id="PIRSR601019-1"/>
    </source>
</evidence>
<dbReference type="PRINTS" id="PR00318">
    <property type="entry name" value="GPROTEINA"/>
</dbReference>
<dbReference type="EMBL" id="KQ474085">
    <property type="protein sequence ID" value="KPV72758.1"/>
    <property type="molecule type" value="Genomic_DNA"/>
</dbReference>
<dbReference type="SMART" id="SM00275">
    <property type="entry name" value="G_alpha"/>
    <property type="match status" value="1"/>
</dbReference>
<dbReference type="PANTHER" id="PTHR10218">
    <property type="entry name" value="GTP-BINDING PROTEIN ALPHA SUBUNIT"/>
    <property type="match status" value="1"/>
</dbReference>
<dbReference type="PROSITE" id="PS51882">
    <property type="entry name" value="G_ALPHA"/>
    <property type="match status" value="1"/>
</dbReference>
<evidence type="ECO:0000256" key="2">
    <source>
        <dbReference type="ARBA" id="ARBA00022723"/>
    </source>
</evidence>
<dbReference type="GO" id="GO:0005525">
    <property type="term" value="F:GTP binding"/>
    <property type="evidence" value="ECO:0007669"/>
    <property type="project" value="UniProtKB-KW"/>
</dbReference>
<dbReference type="GO" id="GO:0000750">
    <property type="term" value="P:pheromone-dependent signal transduction involved in conjugation with cellular fusion"/>
    <property type="evidence" value="ECO:0007669"/>
    <property type="project" value="TreeGrafter"/>
</dbReference>
<keyword evidence="6" id="KW-0564">Palmitate</keyword>
<dbReference type="InterPro" id="IPR001019">
    <property type="entry name" value="Gprotein_alpha_su"/>
</dbReference>
<dbReference type="STRING" id="578459.A0A0P9GZD6"/>
<dbReference type="FunFam" id="3.40.50.300:FF:003800">
    <property type="entry name" value="Guanine nucleotide-binding protein G(k) subunit alpha"/>
    <property type="match status" value="1"/>
</dbReference>
<keyword evidence="2 10" id="KW-0479">Metal-binding</keyword>
<dbReference type="OMA" id="DVKHYIM"/>
<keyword evidence="1" id="KW-0519">Myristate</keyword>
<dbReference type="CDD" id="cd00066">
    <property type="entry name" value="G-alpha"/>
    <property type="match status" value="1"/>
</dbReference>
<dbReference type="PANTHER" id="PTHR10218:SF302">
    <property type="entry name" value="GUANINE NUCLEOTIDE-BINDING PROTEIN ALPHA-5 SUBUNIT"/>
    <property type="match status" value="1"/>
</dbReference>
<proteinExistence type="predicted"/>
<evidence type="ECO:0000256" key="5">
    <source>
        <dbReference type="ARBA" id="ARBA00023134"/>
    </source>
</evidence>
<dbReference type="RefSeq" id="XP_018268807.1">
    <property type="nucleotide sequence ID" value="XM_018415193.1"/>
</dbReference>
<evidence type="ECO:0000256" key="6">
    <source>
        <dbReference type="ARBA" id="ARBA00023139"/>
    </source>
</evidence>
<feature type="binding site" evidence="9">
    <location>
        <begin position="208"/>
        <end position="212"/>
    </location>
    <ligand>
        <name>GTP</name>
        <dbReference type="ChEBI" id="CHEBI:37565"/>
    </ligand>
</feature>
<keyword evidence="5 9" id="KW-0342">GTP-binding</keyword>
<evidence type="ECO:0000256" key="4">
    <source>
        <dbReference type="ARBA" id="ARBA00022842"/>
    </source>
</evidence>
<organism evidence="12 13">
    <name type="scientific">Rhodotorula graminis (strain WP1)</name>
    <dbReference type="NCBI Taxonomy" id="578459"/>
    <lineage>
        <taxon>Eukaryota</taxon>
        <taxon>Fungi</taxon>
        <taxon>Dikarya</taxon>
        <taxon>Basidiomycota</taxon>
        <taxon>Pucciniomycotina</taxon>
        <taxon>Microbotryomycetes</taxon>
        <taxon>Sporidiobolales</taxon>
        <taxon>Sporidiobolaceae</taxon>
        <taxon>Rhodotorula</taxon>
    </lineage>
</organism>
<dbReference type="GO" id="GO:0003924">
    <property type="term" value="F:GTPase activity"/>
    <property type="evidence" value="ECO:0007669"/>
    <property type="project" value="InterPro"/>
</dbReference>
<dbReference type="GO" id="GO:0005737">
    <property type="term" value="C:cytoplasm"/>
    <property type="evidence" value="ECO:0007669"/>
    <property type="project" value="TreeGrafter"/>
</dbReference>
<feature type="region of interest" description="Disordered" evidence="11">
    <location>
        <begin position="1"/>
        <end position="23"/>
    </location>
</feature>
<evidence type="ECO:0000256" key="10">
    <source>
        <dbReference type="PIRSR" id="PIRSR601019-2"/>
    </source>
</evidence>
<dbReference type="GO" id="GO:0005834">
    <property type="term" value="C:heterotrimeric G-protein complex"/>
    <property type="evidence" value="ECO:0007669"/>
    <property type="project" value="TreeGrafter"/>
</dbReference>
<dbReference type="SUPFAM" id="SSF52540">
    <property type="entry name" value="P-loop containing nucleoside triphosphate hydrolases"/>
    <property type="match status" value="1"/>
</dbReference>
<dbReference type="GO" id="GO:0031683">
    <property type="term" value="F:G-protein beta/gamma-subunit complex binding"/>
    <property type="evidence" value="ECO:0007669"/>
    <property type="project" value="InterPro"/>
</dbReference>
<name>A0A0P9GZD6_RHOGW</name>
<keyword evidence="4 10" id="KW-0460">Magnesium</keyword>
<dbReference type="Proteomes" id="UP000053890">
    <property type="component" value="Unassembled WGS sequence"/>
</dbReference>
<accession>A0A0P9GZD6</accession>
<keyword evidence="3 9" id="KW-0547">Nucleotide-binding</keyword>
<dbReference type="GO" id="GO:0046872">
    <property type="term" value="F:metal ion binding"/>
    <property type="evidence" value="ECO:0007669"/>
    <property type="project" value="UniProtKB-KW"/>
</dbReference>
<evidence type="ECO:0000313" key="13">
    <source>
        <dbReference type="Proteomes" id="UP000053890"/>
    </source>
</evidence>
<evidence type="ECO:0000256" key="8">
    <source>
        <dbReference type="ARBA" id="ARBA00023288"/>
    </source>
</evidence>
<protein>
    <submittedName>
        <fullName evidence="12">Uncharacterized protein</fullName>
    </submittedName>
</protein>
<evidence type="ECO:0000256" key="3">
    <source>
        <dbReference type="ARBA" id="ARBA00022741"/>
    </source>
</evidence>
<dbReference type="GO" id="GO:0001664">
    <property type="term" value="F:G protein-coupled receptor binding"/>
    <property type="evidence" value="ECO:0007669"/>
    <property type="project" value="TreeGrafter"/>
</dbReference>
<feature type="binding site" evidence="10">
    <location>
        <position position="189"/>
    </location>
    <ligand>
        <name>Mg(2+)</name>
        <dbReference type="ChEBI" id="CHEBI:18420"/>
    </ligand>
</feature>
<sequence length="321" mass="35500">MGCAQSTTSSVSSSPQEAAASRAIDDDLSRAKTEHSKVIKCLLLGPGESGKSTILKQLRLRYARPYTDRERAEYAEVVYANAVQSMQAVIRGSEVVRIAIPTHLHDTADYLSSVSSDEAVDLGTGSILPHVRDAIVALWAEPAVKEIVRHSAAYQLNDSARYFFDEMGRVGQSGYVPTDQDILRTRVRSTGIVEETFDVKGQKLRVFDVGGQRSERKKWIHCFENVNVLVFVAAISEYDQVLYEDETVNRLAEAAMLWESIAGSRWFVSSAFVLMLNKIDLFAEGLYVHLTCATDSSQARVVLAAVMDQVLTRLLSEVGLM</sequence>
<evidence type="ECO:0000256" key="11">
    <source>
        <dbReference type="SAM" id="MobiDB-lite"/>
    </source>
</evidence>
<reference evidence="12 13" key="1">
    <citation type="journal article" date="2015" name="Front. Microbiol.">
        <title>Genome sequence of the plant growth promoting endophytic yeast Rhodotorula graminis WP1.</title>
        <authorList>
            <person name="Firrincieli A."/>
            <person name="Otillar R."/>
            <person name="Salamov A."/>
            <person name="Schmutz J."/>
            <person name="Khan Z."/>
            <person name="Redman R.S."/>
            <person name="Fleck N.D."/>
            <person name="Lindquist E."/>
            <person name="Grigoriev I.V."/>
            <person name="Doty S.L."/>
        </authorList>
    </citation>
    <scope>NUCLEOTIDE SEQUENCE [LARGE SCALE GENOMIC DNA]</scope>
    <source>
        <strain evidence="12 13">WP1</strain>
    </source>
</reference>
<keyword evidence="13" id="KW-1185">Reference proteome</keyword>
<dbReference type="OrthoDB" id="5817230at2759"/>
<feature type="binding site" evidence="9">
    <location>
        <begin position="158"/>
        <end position="159"/>
    </location>
    <ligand>
        <name>GTP</name>
        <dbReference type="ChEBI" id="CHEBI:37565"/>
    </ligand>
</feature>
<feature type="binding site" evidence="10">
    <location>
        <position position="52"/>
    </location>
    <ligand>
        <name>Mg(2+)</name>
        <dbReference type="ChEBI" id="CHEBI:18420"/>
    </ligand>
</feature>
<feature type="binding site" evidence="9">
    <location>
        <begin position="277"/>
        <end position="280"/>
    </location>
    <ligand>
        <name>GTP</name>
        <dbReference type="ChEBI" id="CHEBI:37565"/>
    </ligand>
</feature>
<keyword evidence="8" id="KW-0449">Lipoprotein</keyword>
<dbReference type="Pfam" id="PF00503">
    <property type="entry name" value="G-alpha"/>
    <property type="match status" value="1"/>
</dbReference>
<gene>
    <name evidence="12" type="ORF">RHOBADRAFT_48832</name>
</gene>
<feature type="compositionally biased region" description="Low complexity" evidence="11">
    <location>
        <begin position="1"/>
        <end position="21"/>
    </location>
</feature>
<keyword evidence="7" id="KW-0807">Transducer</keyword>
<dbReference type="AlphaFoldDB" id="A0A0P9GZD6"/>
<evidence type="ECO:0000313" key="12">
    <source>
        <dbReference type="EMBL" id="KPV72758.1"/>
    </source>
</evidence>
<feature type="binding site" evidence="9">
    <location>
        <begin position="48"/>
        <end position="53"/>
    </location>
    <ligand>
        <name>GTP</name>
        <dbReference type="ChEBI" id="CHEBI:37565"/>
    </ligand>
</feature>
<dbReference type="GO" id="GO:0007186">
    <property type="term" value="P:G protein-coupled receptor signaling pathway"/>
    <property type="evidence" value="ECO:0007669"/>
    <property type="project" value="InterPro"/>
</dbReference>